<sequence length="211" mass="24319">MNRTEKPFVCSEKDCEMTFTNEDHLNCHQKKHDMMLNLGLAKNDVADQTPTPTRFIRNCEEVGLFQDLQNVCNVNPFDEFFKKAIELARNGVTLEVPETNSDDTLHTPHILPHVEENRKRNSEGKNENHDSTEFSLNVVSPKSTSDQKECDSTSFVIVIDDDESSNGKDIKNRIKKVLQSKEKQRMEKENHTHETDSALFVEQPQNLMEKK</sequence>
<feature type="region of interest" description="Disordered" evidence="6">
    <location>
        <begin position="179"/>
        <end position="211"/>
    </location>
</feature>
<evidence type="ECO:0000259" key="7">
    <source>
        <dbReference type="PROSITE" id="PS50157"/>
    </source>
</evidence>
<proteinExistence type="predicted"/>
<dbReference type="InterPro" id="IPR013087">
    <property type="entry name" value="Znf_C2H2_type"/>
</dbReference>
<evidence type="ECO:0000256" key="3">
    <source>
        <dbReference type="ARBA" id="ARBA00023163"/>
    </source>
</evidence>
<evidence type="ECO:0000256" key="1">
    <source>
        <dbReference type="ARBA" id="ARBA00004123"/>
    </source>
</evidence>
<dbReference type="InterPro" id="IPR051027">
    <property type="entry name" value="bZIP_transcription_factors"/>
</dbReference>
<name>A0AAV8WIU1_9CUCU</name>
<keyword evidence="5" id="KW-0479">Metal-binding</keyword>
<feature type="compositionally biased region" description="Polar residues" evidence="6">
    <location>
        <begin position="133"/>
        <end position="144"/>
    </location>
</feature>
<feature type="region of interest" description="Disordered" evidence="6">
    <location>
        <begin position="98"/>
        <end position="150"/>
    </location>
</feature>
<keyword evidence="5" id="KW-0863">Zinc-finger</keyword>
<keyword evidence="5" id="KW-0862">Zinc</keyword>
<feature type="compositionally biased region" description="Basic and acidic residues" evidence="6">
    <location>
        <begin position="112"/>
        <end position="132"/>
    </location>
</feature>
<feature type="compositionally biased region" description="Basic and acidic residues" evidence="6">
    <location>
        <begin position="179"/>
        <end position="196"/>
    </location>
</feature>
<keyword evidence="4" id="KW-0539">Nucleus</keyword>
<dbReference type="PANTHER" id="PTHR19304">
    <property type="entry name" value="CYCLIC-AMP RESPONSE ELEMENT BINDING PROTEIN"/>
    <property type="match status" value="1"/>
</dbReference>
<dbReference type="Proteomes" id="UP001159042">
    <property type="component" value="Unassembled WGS sequence"/>
</dbReference>
<evidence type="ECO:0000256" key="6">
    <source>
        <dbReference type="SAM" id="MobiDB-lite"/>
    </source>
</evidence>
<evidence type="ECO:0000313" key="9">
    <source>
        <dbReference type="Proteomes" id="UP001159042"/>
    </source>
</evidence>
<gene>
    <name evidence="8" type="ORF">NQ315_009962</name>
</gene>
<comment type="subcellular location">
    <subcellularLocation>
        <location evidence="1">Nucleus</location>
    </subcellularLocation>
</comment>
<dbReference type="Gene3D" id="3.30.160.60">
    <property type="entry name" value="Classic Zinc Finger"/>
    <property type="match status" value="1"/>
</dbReference>
<evidence type="ECO:0000313" key="8">
    <source>
        <dbReference type="EMBL" id="KAJ8926105.1"/>
    </source>
</evidence>
<protein>
    <recommendedName>
        <fullName evidence="7">C2H2-type domain-containing protein</fullName>
    </recommendedName>
</protein>
<keyword evidence="2" id="KW-0805">Transcription regulation</keyword>
<dbReference type="PROSITE" id="PS50157">
    <property type="entry name" value="ZINC_FINGER_C2H2_2"/>
    <property type="match status" value="1"/>
</dbReference>
<accession>A0AAV8WIU1</accession>
<evidence type="ECO:0000256" key="5">
    <source>
        <dbReference type="PROSITE-ProRule" id="PRU00042"/>
    </source>
</evidence>
<reference evidence="8 9" key="1">
    <citation type="journal article" date="2023" name="Insect Mol. Biol.">
        <title>Genome sequencing provides insights into the evolution of gene families encoding plant cell wall-degrading enzymes in longhorned beetles.</title>
        <authorList>
            <person name="Shin N.R."/>
            <person name="Okamura Y."/>
            <person name="Kirsch R."/>
            <person name="Pauchet Y."/>
        </authorList>
    </citation>
    <scope>NUCLEOTIDE SEQUENCE [LARGE SCALE GENOMIC DNA]</scope>
    <source>
        <strain evidence="8">EAD_L_NR</strain>
    </source>
</reference>
<organism evidence="8 9">
    <name type="scientific">Exocentrus adspersus</name>
    <dbReference type="NCBI Taxonomy" id="1586481"/>
    <lineage>
        <taxon>Eukaryota</taxon>
        <taxon>Metazoa</taxon>
        <taxon>Ecdysozoa</taxon>
        <taxon>Arthropoda</taxon>
        <taxon>Hexapoda</taxon>
        <taxon>Insecta</taxon>
        <taxon>Pterygota</taxon>
        <taxon>Neoptera</taxon>
        <taxon>Endopterygota</taxon>
        <taxon>Coleoptera</taxon>
        <taxon>Polyphaga</taxon>
        <taxon>Cucujiformia</taxon>
        <taxon>Chrysomeloidea</taxon>
        <taxon>Cerambycidae</taxon>
        <taxon>Lamiinae</taxon>
        <taxon>Acanthocinini</taxon>
        <taxon>Exocentrus</taxon>
    </lineage>
</organism>
<dbReference type="GO" id="GO:0008270">
    <property type="term" value="F:zinc ion binding"/>
    <property type="evidence" value="ECO:0007669"/>
    <property type="project" value="UniProtKB-KW"/>
</dbReference>
<keyword evidence="9" id="KW-1185">Reference proteome</keyword>
<dbReference type="EMBL" id="JANEYG010000001">
    <property type="protein sequence ID" value="KAJ8926105.1"/>
    <property type="molecule type" value="Genomic_DNA"/>
</dbReference>
<evidence type="ECO:0000256" key="2">
    <source>
        <dbReference type="ARBA" id="ARBA00023015"/>
    </source>
</evidence>
<comment type="caution">
    <text evidence="8">The sequence shown here is derived from an EMBL/GenBank/DDBJ whole genome shotgun (WGS) entry which is preliminary data.</text>
</comment>
<dbReference type="GO" id="GO:0005634">
    <property type="term" value="C:nucleus"/>
    <property type="evidence" value="ECO:0007669"/>
    <property type="project" value="UniProtKB-SubCell"/>
</dbReference>
<dbReference type="AlphaFoldDB" id="A0AAV8WIU1"/>
<keyword evidence="3" id="KW-0804">Transcription</keyword>
<feature type="domain" description="C2H2-type" evidence="7">
    <location>
        <begin position="8"/>
        <end position="32"/>
    </location>
</feature>
<dbReference type="InterPro" id="IPR036236">
    <property type="entry name" value="Znf_C2H2_sf"/>
</dbReference>
<dbReference type="PROSITE" id="PS00028">
    <property type="entry name" value="ZINC_FINGER_C2H2_1"/>
    <property type="match status" value="1"/>
</dbReference>
<dbReference type="SUPFAM" id="SSF57667">
    <property type="entry name" value="beta-beta-alpha zinc fingers"/>
    <property type="match status" value="1"/>
</dbReference>
<evidence type="ECO:0000256" key="4">
    <source>
        <dbReference type="ARBA" id="ARBA00023242"/>
    </source>
</evidence>